<dbReference type="InterPro" id="IPR008893">
    <property type="entry name" value="WGR_domain"/>
</dbReference>
<comment type="caution">
    <text evidence="3">The sequence shown here is derived from an EMBL/GenBank/DDBJ whole genome shotgun (WGS) entry which is preliminary data.</text>
</comment>
<feature type="domain" description="WGR" evidence="2">
    <location>
        <begin position="125"/>
        <end position="224"/>
    </location>
</feature>
<dbReference type="EMBL" id="CAJVOS010000022">
    <property type="protein sequence ID" value="CAG8093381.1"/>
    <property type="molecule type" value="Genomic_DNA"/>
</dbReference>
<accession>A0A9W4MR36</accession>
<dbReference type="Proteomes" id="UP001153618">
    <property type="component" value="Unassembled WGS sequence"/>
</dbReference>
<name>A0A9W4MR36_PENOL</name>
<dbReference type="Pfam" id="PF00533">
    <property type="entry name" value="BRCT"/>
    <property type="match status" value="1"/>
</dbReference>
<keyword evidence="4" id="KW-1185">Reference proteome</keyword>
<dbReference type="PANTHER" id="PTHR47667">
    <property type="entry name" value="REGULATOR OF TY1 TRANSPOSITION PROTEIN 107"/>
    <property type="match status" value="1"/>
</dbReference>
<dbReference type="AlphaFoldDB" id="A0A9W4MR36"/>
<evidence type="ECO:0000313" key="4">
    <source>
        <dbReference type="Proteomes" id="UP001153618"/>
    </source>
</evidence>
<dbReference type="PROSITE" id="PS51977">
    <property type="entry name" value="WGR"/>
    <property type="match status" value="1"/>
</dbReference>
<feature type="domain" description="BRCT" evidence="1">
    <location>
        <begin position="1"/>
        <end position="94"/>
    </location>
</feature>
<organism evidence="3 4">
    <name type="scientific">Penicillium olsonii</name>
    <dbReference type="NCBI Taxonomy" id="99116"/>
    <lineage>
        <taxon>Eukaryota</taxon>
        <taxon>Fungi</taxon>
        <taxon>Dikarya</taxon>
        <taxon>Ascomycota</taxon>
        <taxon>Pezizomycotina</taxon>
        <taxon>Eurotiomycetes</taxon>
        <taxon>Eurotiomycetidae</taxon>
        <taxon>Eurotiales</taxon>
        <taxon>Aspergillaceae</taxon>
        <taxon>Penicillium</taxon>
    </lineage>
</organism>
<proteinExistence type="predicted"/>
<dbReference type="InterPro" id="IPR036930">
    <property type="entry name" value="WGR_dom_sf"/>
</dbReference>
<reference evidence="3" key="1">
    <citation type="submission" date="2021-07" db="EMBL/GenBank/DDBJ databases">
        <authorList>
            <person name="Branca A.L. A."/>
        </authorList>
    </citation>
    <scope>NUCLEOTIDE SEQUENCE</scope>
</reference>
<dbReference type="InterPro" id="IPR036420">
    <property type="entry name" value="BRCT_dom_sf"/>
</dbReference>
<dbReference type="Gene3D" id="3.40.50.10190">
    <property type="entry name" value="BRCT domain"/>
    <property type="match status" value="1"/>
</dbReference>
<dbReference type="PROSITE" id="PS50172">
    <property type="entry name" value="BRCT"/>
    <property type="match status" value="1"/>
</dbReference>
<evidence type="ECO:0000259" key="1">
    <source>
        <dbReference type="PROSITE" id="PS50172"/>
    </source>
</evidence>
<dbReference type="InterPro" id="IPR001357">
    <property type="entry name" value="BRCT_dom"/>
</dbReference>
<dbReference type="SUPFAM" id="SSF52113">
    <property type="entry name" value="BRCT domain"/>
    <property type="match status" value="1"/>
</dbReference>
<dbReference type="InterPro" id="IPR053036">
    <property type="entry name" value="CellCycle_DNARepair_Reg"/>
</dbReference>
<evidence type="ECO:0000313" key="3">
    <source>
        <dbReference type="EMBL" id="CAG8093381.1"/>
    </source>
</evidence>
<protein>
    <recommendedName>
        <fullName evidence="5">BRCT domain-containing protein</fullName>
    </recommendedName>
</protein>
<dbReference type="OrthoDB" id="342264at2759"/>
<dbReference type="PANTHER" id="PTHR47667:SF1">
    <property type="entry name" value="REGULATOR OF TY1 TRANSPOSITION PROTEIN 107"/>
    <property type="match status" value="1"/>
</dbReference>
<dbReference type="SUPFAM" id="SSF142921">
    <property type="entry name" value="WGR domain-like"/>
    <property type="match status" value="1"/>
</dbReference>
<evidence type="ECO:0000259" key="2">
    <source>
        <dbReference type="PROSITE" id="PS51977"/>
    </source>
</evidence>
<gene>
    <name evidence="3" type="ORF">POLS_LOCUS4456</name>
</gene>
<sequence length="257" mass="28835">MGRTFQRVHCALVGKFDDGIKEKIPQWIRANGGQFSRAVNSNVTHLIATEQAYKDNGSLVQVAKSSGNVKIVSYDWLEDSLQAPNRIPKKEGPYLLENLTKPAQPQAKPKKVDSDRITKVQKARQTFHAKDGVVYNVTMFRAPKPPSKTREKCQLAVFETIKKPHSYSTFAKFSRTGKSTVQILSKPKAKLDSAIAEFNKFFKEQTGKEWKDMGDDKVPSPKVGAGGESLPIHEGWFYAERPRSILAEYLRAAPNLE</sequence>
<evidence type="ECO:0008006" key="5">
    <source>
        <dbReference type="Google" id="ProtNLM"/>
    </source>
</evidence>